<name>A0A495V859_9GAMM</name>
<feature type="region of interest" description="Disordered" evidence="1">
    <location>
        <begin position="20"/>
        <end position="47"/>
    </location>
</feature>
<feature type="region of interest" description="Disordered" evidence="1">
    <location>
        <begin position="64"/>
        <end position="87"/>
    </location>
</feature>
<dbReference type="AlphaFoldDB" id="A0A495V859"/>
<evidence type="ECO:0000313" key="3">
    <source>
        <dbReference type="Proteomes" id="UP000274556"/>
    </source>
</evidence>
<protein>
    <submittedName>
        <fullName evidence="2">Uncharacterized protein</fullName>
    </submittedName>
</protein>
<reference evidence="2 3" key="1">
    <citation type="submission" date="2018-10" db="EMBL/GenBank/DDBJ databases">
        <title>Genomic Encyclopedia of Archaeal and Bacterial Type Strains, Phase II (KMG-II): from individual species to whole genera.</title>
        <authorList>
            <person name="Goeker M."/>
        </authorList>
    </citation>
    <scope>NUCLEOTIDE SEQUENCE [LARGE SCALE GENOMIC DNA]</scope>
    <source>
        <strain evidence="2 3">DSM 235</strain>
    </source>
</reference>
<evidence type="ECO:0000256" key="1">
    <source>
        <dbReference type="SAM" id="MobiDB-lite"/>
    </source>
</evidence>
<accession>A0A495V859</accession>
<evidence type="ECO:0000313" key="2">
    <source>
        <dbReference type="EMBL" id="RKT45576.1"/>
    </source>
</evidence>
<feature type="compositionally biased region" description="Basic and acidic residues" evidence="1">
    <location>
        <begin position="35"/>
        <end position="47"/>
    </location>
</feature>
<gene>
    <name evidence="2" type="ORF">BDD21_3040</name>
</gene>
<dbReference type="EMBL" id="RBXL01000001">
    <property type="protein sequence ID" value="RKT45576.1"/>
    <property type="molecule type" value="Genomic_DNA"/>
</dbReference>
<keyword evidence="3" id="KW-1185">Reference proteome</keyword>
<organism evidence="2 3">
    <name type="scientific">Thiocapsa rosea</name>
    <dbReference type="NCBI Taxonomy" id="69360"/>
    <lineage>
        <taxon>Bacteria</taxon>
        <taxon>Pseudomonadati</taxon>
        <taxon>Pseudomonadota</taxon>
        <taxon>Gammaproteobacteria</taxon>
        <taxon>Chromatiales</taxon>
        <taxon>Chromatiaceae</taxon>
        <taxon>Thiocapsa</taxon>
    </lineage>
</organism>
<proteinExistence type="predicted"/>
<comment type="caution">
    <text evidence="2">The sequence shown here is derived from an EMBL/GenBank/DDBJ whole genome shotgun (WGS) entry which is preliminary data.</text>
</comment>
<sequence>METPYKYRLRNHEKERYSHLFANPPHKQPNAQPLDDYRPHDAQSDRHEDATFACPLRVQAHTTIQSAQHQATRTEPMTSLTSSIEDC</sequence>
<dbReference type="Proteomes" id="UP000274556">
    <property type="component" value="Unassembled WGS sequence"/>
</dbReference>